<dbReference type="Proteomes" id="UP000034228">
    <property type="component" value="Unassembled WGS sequence"/>
</dbReference>
<keyword evidence="2" id="KW-1185">Reference proteome</keyword>
<proteinExistence type="predicted"/>
<dbReference type="AlphaFoldDB" id="A0A0M2V1D7"/>
<sequence length="294" mass="32351">MFLGSVCTLLVFDLQAKPMLTWLQTDWPPHQIVSGPYQGQGTFDLLQLQITARLPQFNHQTRLVSLPRLEQVFAEGEASHCTVGTLYSEQRASNRLFSHPIAAGPALAVGYTGGRLNEHPAMQADGAVIGQLVQDPELSGVYQPNRYYPDIIMAAMRLTDSNLNSYPFTGEVNAVALLASSRVDYVVEYPERLEYFNKLLAEHVALEHRAIVGANIASVSYVTCTLDTAGAAAIAAVNQVLPALWQQASYVEAMQRWLDNSARRRLSADINQLQQHALMQLQPGPDNAVNPGHQ</sequence>
<protein>
    <recommendedName>
        <fullName evidence="3">Solute-binding protein family 3/N-terminal domain-containing protein</fullName>
    </recommendedName>
</protein>
<evidence type="ECO:0000313" key="1">
    <source>
        <dbReference type="EMBL" id="KKO44642.1"/>
    </source>
</evidence>
<dbReference type="EMBL" id="LAHO01000015">
    <property type="protein sequence ID" value="KKO44642.1"/>
    <property type="molecule type" value="Genomic_DNA"/>
</dbReference>
<name>A0A0M2V1D7_9GAMM</name>
<dbReference type="STRING" id="336831.WG68_14700"/>
<dbReference type="SUPFAM" id="SSF53850">
    <property type="entry name" value="Periplasmic binding protein-like II"/>
    <property type="match status" value="1"/>
</dbReference>
<evidence type="ECO:0000313" key="2">
    <source>
        <dbReference type="Proteomes" id="UP000034228"/>
    </source>
</evidence>
<accession>A0A0M2V1D7</accession>
<comment type="caution">
    <text evidence="1">The sequence shown here is derived from an EMBL/GenBank/DDBJ whole genome shotgun (WGS) entry which is preliminary data.</text>
</comment>
<reference evidence="1 2" key="1">
    <citation type="submission" date="2015-03" db="EMBL/GenBank/DDBJ databases">
        <title>Draft genome sequences of two protease-producing strains of Arsukibacterium isolated from two cold and alkaline environments.</title>
        <authorList>
            <person name="Lylloff J.E."/>
            <person name="Skov L.B."/>
            <person name="Jepsen M."/>
            <person name="Hallin P.F."/>
            <person name="Sorensen S.J."/>
            <person name="Stougaard P."/>
            <person name="Glaring M.A."/>
        </authorList>
    </citation>
    <scope>NUCLEOTIDE SEQUENCE [LARGE SCALE GENOMIC DNA]</scope>
    <source>
        <strain evidence="1 2">GCM72</strain>
    </source>
</reference>
<organism evidence="1 2">
    <name type="scientific">Arsukibacterium ikkense</name>
    <dbReference type="NCBI Taxonomy" id="336831"/>
    <lineage>
        <taxon>Bacteria</taxon>
        <taxon>Pseudomonadati</taxon>
        <taxon>Pseudomonadota</taxon>
        <taxon>Gammaproteobacteria</taxon>
        <taxon>Chromatiales</taxon>
        <taxon>Chromatiaceae</taxon>
        <taxon>Arsukibacterium</taxon>
    </lineage>
</organism>
<evidence type="ECO:0008006" key="3">
    <source>
        <dbReference type="Google" id="ProtNLM"/>
    </source>
</evidence>
<gene>
    <name evidence="1" type="ORF">WG68_14700</name>
</gene>